<keyword evidence="4" id="KW-1185">Reference proteome</keyword>
<proteinExistence type="predicted"/>
<evidence type="ECO:0000313" key="4">
    <source>
        <dbReference type="Proteomes" id="UP000236311"/>
    </source>
</evidence>
<keyword evidence="3" id="KW-0449">Lipoprotein</keyword>
<feature type="signal peptide" evidence="2">
    <location>
        <begin position="1"/>
        <end position="21"/>
    </location>
</feature>
<name>A0A2K4ZCJ4_9FIRM</name>
<feature type="compositionally biased region" description="Low complexity" evidence="1">
    <location>
        <begin position="28"/>
        <end position="56"/>
    </location>
</feature>
<dbReference type="EMBL" id="OFSM01000004">
    <property type="protein sequence ID" value="SOY28186.1"/>
    <property type="molecule type" value="Genomic_DNA"/>
</dbReference>
<evidence type="ECO:0000256" key="1">
    <source>
        <dbReference type="SAM" id="MobiDB-lite"/>
    </source>
</evidence>
<sequence length="601" mass="67033">MKWKKAVALGLAAMMTLGVVGCGDKETGAQGSEQSSAQQSSESTPENSGAESSGEDASGGGAPEGGYAADDVIEIEVYDVAANYHGIQSGWFAKLVAEKFGLKLSILAPQVSGDPAGLYQTRCSDGHLGDIVLLDNADFIECIDAGLIKDITDSVYSYENLAVFKTQIDTWNGMIGDGSKIYGIPTEMSNTSPETYSENIPFTSVCLPWDYYKELGSPEIKNLDELLDVLEQMQEKHPTNKDGDPAYAISLWKDWDGFGMENILQTCKWYGQEGRDSVLLGNDNTIMSIIDENGAYYKMLNFFFEANQRGLIDPDSSIQDWTKTDTEKLRTYRKYLLWYNWEMSLASINLTEEDRANGVGFVTVPVSDMNIYQVADSYYGSGRVWGIGSKVEGETEKRVMAFLDWLASAEGSSYMWCGIEGINYVLEDGRYVQTEDSSKYMNGDIELPAEWGGGKQGDGGQKLNQYIVAAMAINPITNEPYSLGYWSSQQEKPKDQRWVEWAEKYGTDKQTEYYADKGLMKVVANVNVVLESDSTDMALIRSQCAQELKDASWRMIMAKDRAEFDQMWSTMKDTMNGIGFQELYDFDCQKYQKVIDVRKGN</sequence>
<dbReference type="SUPFAM" id="SSF53850">
    <property type="entry name" value="Periplasmic binding protein-like II"/>
    <property type="match status" value="1"/>
</dbReference>
<reference evidence="3 4" key="1">
    <citation type="submission" date="2018-01" db="EMBL/GenBank/DDBJ databases">
        <authorList>
            <person name="Gaut B.S."/>
            <person name="Morton B.R."/>
            <person name="Clegg M.T."/>
            <person name="Duvall M.R."/>
        </authorList>
    </citation>
    <scope>NUCLEOTIDE SEQUENCE [LARGE SCALE GENOMIC DNA]</scope>
    <source>
        <strain evidence="3">GP69</strain>
    </source>
</reference>
<organism evidence="3 4">
    <name type="scientific">Acetatifactor muris</name>
    <dbReference type="NCBI Taxonomy" id="879566"/>
    <lineage>
        <taxon>Bacteria</taxon>
        <taxon>Bacillati</taxon>
        <taxon>Bacillota</taxon>
        <taxon>Clostridia</taxon>
        <taxon>Lachnospirales</taxon>
        <taxon>Lachnospiraceae</taxon>
        <taxon>Acetatifactor</taxon>
    </lineage>
</organism>
<dbReference type="Proteomes" id="UP000236311">
    <property type="component" value="Unassembled WGS sequence"/>
</dbReference>
<gene>
    <name evidence="3" type="primary">lipO_5</name>
    <name evidence="3" type="ORF">AMURIS_00893</name>
</gene>
<accession>A0A2K4ZCJ4</accession>
<dbReference type="OrthoDB" id="3235892at2"/>
<dbReference type="PROSITE" id="PS51257">
    <property type="entry name" value="PROKAR_LIPOPROTEIN"/>
    <property type="match status" value="1"/>
</dbReference>
<feature type="chain" id="PRO_5038376123" evidence="2">
    <location>
        <begin position="22"/>
        <end position="601"/>
    </location>
</feature>
<feature type="region of interest" description="Disordered" evidence="1">
    <location>
        <begin position="24"/>
        <end position="65"/>
    </location>
</feature>
<evidence type="ECO:0000256" key="2">
    <source>
        <dbReference type="SAM" id="SignalP"/>
    </source>
</evidence>
<protein>
    <submittedName>
        <fullName evidence="3">Lipoprotein LipO</fullName>
    </submittedName>
</protein>
<evidence type="ECO:0000313" key="3">
    <source>
        <dbReference type="EMBL" id="SOY28186.1"/>
    </source>
</evidence>
<keyword evidence="2" id="KW-0732">Signal</keyword>
<dbReference type="Gene3D" id="3.40.190.10">
    <property type="entry name" value="Periplasmic binding protein-like II"/>
    <property type="match status" value="2"/>
</dbReference>
<dbReference type="AlphaFoldDB" id="A0A2K4ZCJ4"/>
<dbReference type="RefSeq" id="WP_103238302.1">
    <property type="nucleotide sequence ID" value="NZ_JANJZD010000004.1"/>
</dbReference>